<organism evidence="1 2">
    <name type="scientific">Halonotius terrestris</name>
    <dbReference type="NCBI Taxonomy" id="2487750"/>
    <lineage>
        <taxon>Archaea</taxon>
        <taxon>Methanobacteriati</taxon>
        <taxon>Methanobacteriota</taxon>
        <taxon>Stenosarchaea group</taxon>
        <taxon>Halobacteria</taxon>
        <taxon>Halobacteriales</taxon>
        <taxon>Haloferacaceae</taxon>
        <taxon>Halonotius</taxon>
    </lineage>
</organism>
<name>A0A8J8P9W2_9EURY</name>
<evidence type="ECO:0000313" key="2">
    <source>
        <dbReference type="Proteomes" id="UP000705823"/>
    </source>
</evidence>
<dbReference type="OrthoDB" id="339950at2157"/>
<dbReference type="RefSeq" id="WP_142978846.1">
    <property type="nucleotide sequence ID" value="NZ_RKLU01000002.1"/>
</dbReference>
<gene>
    <name evidence="1" type="ORF">EGH24_03775</name>
</gene>
<sequence>MAAEAKGGDADPCPVEIAFGGEGIPQDCQVTSHRVRCSPLDHHADLIPASRGIKIAKQCDPTNLKGAGMVTAKNIVQPVYQLKSEFGDRVTAGFFAEVMTPDHDAYPMTVFYGFRMIVSHDEFRFANSVQNKIEHHFDAAEVVSTTTNEMTVLTGTDPFPHQFVDSLRP</sequence>
<reference evidence="1" key="1">
    <citation type="submission" date="2019-02" db="EMBL/GenBank/DDBJ databases">
        <title>Halonotius sp. a new haloarchaeum isolated from saline soil.</title>
        <authorList>
            <person name="Duran-Viseras A."/>
            <person name="Sanchez-Porro C."/>
            <person name="Ventosa A."/>
        </authorList>
    </citation>
    <scope>NUCLEOTIDE SEQUENCE</scope>
    <source>
        <strain evidence="1">F15B</strain>
    </source>
</reference>
<comment type="caution">
    <text evidence="1">The sequence shown here is derived from an EMBL/GenBank/DDBJ whole genome shotgun (WGS) entry which is preliminary data.</text>
</comment>
<evidence type="ECO:0000313" key="1">
    <source>
        <dbReference type="EMBL" id="TQQ82581.1"/>
    </source>
</evidence>
<protein>
    <submittedName>
        <fullName evidence="1">Uncharacterized protein</fullName>
    </submittedName>
</protein>
<proteinExistence type="predicted"/>
<dbReference type="AlphaFoldDB" id="A0A8J8P9W2"/>
<dbReference type="Proteomes" id="UP000705823">
    <property type="component" value="Unassembled WGS sequence"/>
</dbReference>
<keyword evidence="2" id="KW-1185">Reference proteome</keyword>
<accession>A0A8J8P9W2</accession>
<dbReference type="EMBL" id="RKLU01000002">
    <property type="protein sequence ID" value="TQQ82581.1"/>
    <property type="molecule type" value="Genomic_DNA"/>
</dbReference>